<organism evidence="2 3">
    <name type="scientific">Pleurostoma richardsiae</name>
    <dbReference type="NCBI Taxonomy" id="41990"/>
    <lineage>
        <taxon>Eukaryota</taxon>
        <taxon>Fungi</taxon>
        <taxon>Dikarya</taxon>
        <taxon>Ascomycota</taxon>
        <taxon>Pezizomycotina</taxon>
        <taxon>Sordariomycetes</taxon>
        <taxon>Sordariomycetidae</taxon>
        <taxon>Calosphaeriales</taxon>
        <taxon>Pleurostomataceae</taxon>
        <taxon>Pleurostoma</taxon>
    </lineage>
</organism>
<reference evidence="2" key="1">
    <citation type="submission" date="2022-07" db="EMBL/GenBank/DDBJ databases">
        <title>Fungi with potential for degradation of polypropylene.</title>
        <authorList>
            <person name="Gostincar C."/>
        </authorList>
    </citation>
    <scope>NUCLEOTIDE SEQUENCE</scope>
    <source>
        <strain evidence="2">EXF-13308</strain>
    </source>
</reference>
<dbReference type="Proteomes" id="UP001174694">
    <property type="component" value="Unassembled WGS sequence"/>
</dbReference>
<accession>A0AA38R9H3</accession>
<sequence length="603" mass="68636">MDPVSLTLGIIPLLGGSMKMYKSAYERLRLFRHYSREVDRVRKQFTRQKQFFLNEVHLILYLVLEYDFLADEMLGDAEHDRWHSAKVESHMSRFLGAGNCSVLKDIVEDIVRAISESEKELECFDCLEKRRKEGERLKDAVKRLRDGVKIAFDKTKFDKWIEKLRNYNEDLKRLREQSLQLSGSTVINFRRHDRKRLPVSFKAFGATRTASRALHDALLDTLSRQDAAHFRHLIRLFLDSKTDEGVQLDLSILCLSQDFEESKVLSHPTVIQIHVRSHTLDWIDGRVFTAVLGSEQREESRRKRVKVRFEDDGSSSDKESAVDPVIAEAAGLKQTSLDLRNSRHICAELVSSDPGRLTNSSEKPFSGCIGHIDTCSHEKYRHSFFQCCEGVCRPGLCGQAVATGTVKRLDEILEHSYSDKLSVLNQLQLAFRIASAVLKFNSTPWMSEHWGLKNLSFFWRDQDLPTSLETLHIGVELTKKVQQKTGAVMEVDPSPDVSAALEEAEFTYGIRNITLYNLGVVLLSIARWAPVDPNDVVKVRSLASRVCPLGPRYQEVMQRALDCDFAYGKDLAKPRLQEAIYDGVLLELESMVSSLSLEEPAAA</sequence>
<evidence type="ECO:0000256" key="1">
    <source>
        <dbReference type="SAM" id="Coils"/>
    </source>
</evidence>
<keyword evidence="1" id="KW-0175">Coiled coil</keyword>
<gene>
    <name evidence="2" type="ORF">NKR23_g10663</name>
</gene>
<dbReference type="AlphaFoldDB" id="A0AA38R9H3"/>
<comment type="caution">
    <text evidence="2">The sequence shown here is derived from an EMBL/GenBank/DDBJ whole genome shotgun (WGS) entry which is preliminary data.</text>
</comment>
<proteinExistence type="predicted"/>
<evidence type="ECO:0000313" key="3">
    <source>
        <dbReference type="Proteomes" id="UP001174694"/>
    </source>
</evidence>
<dbReference type="PANTHER" id="PTHR35186">
    <property type="entry name" value="ANK_REP_REGION DOMAIN-CONTAINING PROTEIN"/>
    <property type="match status" value="1"/>
</dbReference>
<dbReference type="PANTHER" id="PTHR35186:SF4">
    <property type="entry name" value="PRION-INHIBITION AND PROPAGATION HELO DOMAIN-CONTAINING PROTEIN"/>
    <property type="match status" value="1"/>
</dbReference>
<name>A0AA38R9H3_9PEZI</name>
<evidence type="ECO:0000313" key="2">
    <source>
        <dbReference type="EMBL" id="KAJ9133509.1"/>
    </source>
</evidence>
<feature type="coiled-coil region" evidence="1">
    <location>
        <begin position="157"/>
        <end position="184"/>
    </location>
</feature>
<protein>
    <submittedName>
        <fullName evidence="2">Uncharacterized protein</fullName>
    </submittedName>
</protein>
<keyword evidence="3" id="KW-1185">Reference proteome</keyword>
<dbReference type="EMBL" id="JANBVO010000049">
    <property type="protein sequence ID" value="KAJ9133509.1"/>
    <property type="molecule type" value="Genomic_DNA"/>
</dbReference>